<dbReference type="InterPro" id="IPR031105">
    <property type="entry name" value="TRP_plant"/>
</dbReference>
<evidence type="ECO:0000313" key="1">
    <source>
        <dbReference type="EMBL" id="KAG8387861.1"/>
    </source>
</evidence>
<keyword evidence="2" id="KW-1185">Reference proteome</keyword>
<evidence type="ECO:0008006" key="3">
    <source>
        <dbReference type="Google" id="ProtNLM"/>
    </source>
</evidence>
<dbReference type="Proteomes" id="UP000826271">
    <property type="component" value="Unassembled WGS sequence"/>
</dbReference>
<organism evidence="1 2">
    <name type="scientific">Buddleja alternifolia</name>
    <dbReference type="NCBI Taxonomy" id="168488"/>
    <lineage>
        <taxon>Eukaryota</taxon>
        <taxon>Viridiplantae</taxon>
        <taxon>Streptophyta</taxon>
        <taxon>Embryophyta</taxon>
        <taxon>Tracheophyta</taxon>
        <taxon>Spermatophyta</taxon>
        <taxon>Magnoliopsida</taxon>
        <taxon>eudicotyledons</taxon>
        <taxon>Gunneridae</taxon>
        <taxon>Pentapetalae</taxon>
        <taxon>asterids</taxon>
        <taxon>lamiids</taxon>
        <taxon>Lamiales</taxon>
        <taxon>Scrophulariaceae</taxon>
        <taxon>Buddlejeae</taxon>
        <taxon>Buddleja</taxon>
    </lineage>
</organism>
<protein>
    <recommendedName>
        <fullName evidence="3">MADF domain-containing protein</fullName>
    </recommendedName>
</protein>
<name>A0AAV6XXY4_9LAMI</name>
<dbReference type="Gene3D" id="1.10.246.220">
    <property type="match status" value="1"/>
</dbReference>
<reference evidence="1" key="1">
    <citation type="submission" date="2019-10" db="EMBL/GenBank/DDBJ databases">
        <authorList>
            <person name="Zhang R."/>
            <person name="Pan Y."/>
            <person name="Wang J."/>
            <person name="Ma R."/>
            <person name="Yu S."/>
        </authorList>
    </citation>
    <scope>NUCLEOTIDE SEQUENCE</scope>
    <source>
        <strain evidence="1">LA-IB0</strain>
        <tissue evidence="1">Leaf</tissue>
    </source>
</reference>
<accession>A0AAV6XXY4</accession>
<dbReference type="AlphaFoldDB" id="A0AAV6XXY4"/>
<sequence>MSLGKTSTETRALVTAPSMKPDALAVVPLRKSKRSESAQRHIRKPYTVLKSKFRLLRSSEPEGIFGQTYFKLIYVNKWRDVNLRAFDSAKYRNVDLKDKWKTLVHTARISPQQRRGQPVPQELHDRV</sequence>
<dbReference type="PANTHER" id="PTHR21717:SF70">
    <property type="entry name" value="TELOMERE REPEAT-BINDING PROTEIN 2-RELATED"/>
    <property type="match status" value="1"/>
</dbReference>
<comment type="caution">
    <text evidence="1">The sequence shown here is derived from an EMBL/GenBank/DDBJ whole genome shotgun (WGS) entry which is preliminary data.</text>
</comment>
<evidence type="ECO:0000313" key="2">
    <source>
        <dbReference type="Proteomes" id="UP000826271"/>
    </source>
</evidence>
<dbReference type="EMBL" id="WHWC01000002">
    <property type="protein sequence ID" value="KAG8387861.1"/>
    <property type="molecule type" value="Genomic_DNA"/>
</dbReference>
<gene>
    <name evidence="1" type="ORF">BUALT_Bualt02G0065200</name>
</gene>
<proteinExistence type="predicted"/>
<dbReference type="PANTHER" id="PTHR21717">
    <property type="entry name" value="TELOMERIC REPEAT BINDING PROTEIN"/>
    <property type="match status" value="1"/>
</dbReference>